<dbReference type="InterPro" id="IPR036188">
    <property type="entry name" value="FAD/NAD-bd_sf"/>
</dbReference>
<dbReference type="SUPFAM" id="SSF51905">
    <property type="entry name" value="FAD/NAD(P)-binding domain"/>
    <property type="match status" value="1"/>
</dbReference>
<proteinExistence type="inferred from homology"/>
<evidence type="ECO:0000313" key="9">
    <source>
        <dbReference type="Proteomes" id="UP000199021"/>
    </source>
</evidence>
<dbReference type="InParanoid" id="A0A1H9BF59"/>
<evidence type="ECO:0000256" key="3">
    <source>
        <dbReference type="ARBA" id="ARBA00022630"/>
    </source>
</evidence>
<reference evidence="9" key="1">
    <citation type="submission" date="2016-10" db="EMBL/GenBank/DDBJ databases">
        <authorList>
            <person name="Varghese N."/>
            <person name="Submissions S."/>
        </authorList>
    </citation>
    <scope>NUCLEOTIDE SEQUENCE [LARGE SCALE GENOMIC DNA]</scope>
    <source>
        <strain evidence="9">DSM 24740</strain>
    </source>
</reference>
<evidence type="ECO:0000256" key="5">
    <source>
        <dbReference type="ARBA" id="ARBA00023002"/>
    </source>
</evidence>
<evidence type="ECO:0000256" key="2">
    <source>
        <dbReference type="ARBA" id="ARBA00010790"/>
    </source>
</evidence>
<dbReference type="EMBL" id="FOFB01000003">
    <property type="protein sequence ID" value="SEP87632.1"/>
    <property type="molecule type" value="Genomic_DNA"/>
</dbReference>
<accession>A0A1H9BF59</accession>
<dbReference type="Proteomes" id="UP000199021">
    <property type="component" value="Unassembled WGS sequence"/>
</dbReference>
<dbReference type="GO" id="GO:0050660">
    <property type="term" value="F:flavin adenine dinucleotide binding"/>
    <property type="evidence" value="ECO:0007669"/>
    <property type="project" value="InterPro"/>
</dbReference>
<comment type="similarity">
    <text evidence="2">Belongs to the GMC oxidoreductase family.</text>
</comment>
<organism evidence="8 9">
    <name type="scientific">Neolewinella agarilytica</name>
    <dbReference type="NCBI Taxonomy" id="478744"/>
    <lineage>
        <taxon>Bacteria</taxon>
        <taxon>Pseudomonadati</taxon>
        <taxon>Bacteroidota</taxon>
        <taxon>Saprospiria</taxon>
        <taxon>Saprospirales</taxon>
        <taxon>Lewinellaceae</taxon>
        <taxon>Neolewinella</taxon>
    </lineage>
</organism>
<sequence>MKFNSQGDEEVTYDAIVVGTGISGGWAAMELSTKGLKTLVLEKGRMVKHVIDYETANLDNWELPNNNQTPQDEIAKHYPKQNRTGYTIRESHKKWFVKDSEHPYDDEKARFDWMRGYHVGGRSIMWGRHSYRWSQMDFEANARDGHGTPWPINYDEIAPWYDYVETFAGISGELLGLPQLPDGKFLPMMPLNCAEDHLRKGVMDKMGRVITAGRVAHLTAYDPAVHKGTRGACQYRNRCIRGCPFGGYFSSLSSTIPVAEATGNMTLRPNSSVYSLIMDKEAGKAKGVRVRDTETGEDHEFYAKVIFLCASAIPSSFIVMNTEHEEEMTMDVSGELGGNIMDHHFRVGARGKLDEYGDKHHKGRKPNGVYIPRYQNLGDKASASKDFVRGWGYQGGGSRTNWMRAVREMNVKVGPGMKEALIAPGPWQVGLTAFAEALPDTNNRMTINREVTDKDGLPTISFNAKWTSNAYAMKDRMMNDAAEMLEAAGFKDVNTYDAHSYPGLGIHEMGMSRMGSSKRNSVVDKHNRLWAAPNVYMTDGAFMASAACVNPSLTYMAFTARAADHAVRELKKMNI</sequence>
<feature type="domain" description="Glucose-methanol-choline oxidoreductase N-terminal" evidence="6">
    <location>
        <begin position="26"/>
        <end position="343"/>
    </location>
</feature>
<dbReference type="STRING" id="478744.SAMN05444359_103105"/>
<dbReference type="Pfam" id="PF05199">
    <property type="entry name" value="GMC_oxred_C"/>
    <property type="match status" value="1"/>
</dbReference>
<protein>
    <submittedName>
        <fullName evidence="8">Choline dehydrogenase</fullName>
    </submittedName>
</protein>
<evidence type="ECO:0000313" key="8">
    <source>
        <dbReference type="EMBL" id="SEP87632.1"/>
    </source>
</evidence>
<dbReference type="Pfam" id="PF00732">
    <property type="entry name" value="GMC_oxred_N"/>
    <property type="match status" value="1"/>
</dbReference>
<evidence type="ECO:0000256" key="1">
    <source>
        <dbReference type="ARBA" id="ARBA00001974"/>
    </source>
</evidence>
<evidence type="ECO:0000259" key="7">
    <source>
        <dbReference type="Pfam" id="PF05199"/>
    </source>
</evidence>
<keyword evidence="5" id="KW-0560">Oxidoreductase</keyword>
<dbReference type="AlphaFoldDB" id="A0A1H9BF59"/>
<dbReference type="GO" id="GO:0016614">
    <property type="term" value="F:oxidoreductase activity, acting on CH-OH group of donors"/>
    <property type="evidence" value="ECO:0007669"/>
    <property type="project" value="InterPro"/>
</dbReference>
<dbReference type="InterPro" id="IPR000172">
    <property type="entry name" value="GMC_OxRdtase_N"/>
</dbReference>
<dbReference type="InterPro" id="IPR051473">
    <property type="entry name" value="P2Ox-like"/>
</dbReference>
<dbReference type="OrthoDB" id="9787779at2"/>
<dbReference type="SUPFAM" id="SSF54373">
    <property type="entry name" value="FAD-linked reductases, C-terminal domain"/>
    <property type="match status" value="1"/>
</dbReference>
<comment type="cofactor">
    <cofactor evidence="1">
        <name>FAD</name>
        <dbReference type="ChEBI" id="CHEBI:57692"/>
    </cofactor>
</comment>
<dbReference type="PANTHER" id="PTHR42784">
    <property type="entry name" value="PYRANOSE 2-OXIDASE"/>
    <property type="match status" value="1"/>
</dbReference>
<dbReference type="PANTHER" id="PTHR42784:SF1">
    <property type="entry name" value="PYRANOSE 2-OXIDASE"/>
    <property type="match status" value="1"/>
</dbReference>
<name>A0A1H9BF59_9BACT</name>
<feature type="domain" description="Glucose-methanol-choline oxidoreductase C-terminal" evidence="7">
    <location>
        <begin position="439"/>
        <end position="558"/>
    </location>
</feature>
<gene>
    <name evidence="8" type="ORF">SAMN05444359_103105</name>
</gene>
<dbReference type="InterPro" id="IPR007867">
    <property type="entry name" value="GMC_OxRtase_C"/>
</dbReference>
<dbReference type="Gene3D" id="3.50.50.60">
    <property type="entry name" value="FAD/NAD(P)-binding domain"/>
    <property type="match status" value="2"/>
</dbReference>
<keyword evidence="3" id="KW-0285">Flavoprotein</keyword>
<keyword evidence="9" id="KW-1185">Reference proteome</keyword>
<keyword evidence="4" id="KW-0274">FAD</keyword>
<evidence type="ECO:0000259" key="6">
    <source>
        <dbReference type="Pfam" id="PF00732"/>
    </source>
</evidence>
<dbReference type="RefSeq" id="WP_090165535.1">
    <property type="nucleotide sequence ID" value="NZ_FOFB01000003.1"/>
</dbReference>
<evidence type="ECO:0000256" key="4">
    <source>
        <dbReference type="ARBA" id="ARBA00022827"/>
    </source>
</evidence>